<dbReference type="EMBL" id="PRLF01000003">
    <property type="protein sequence ID" value="RAW66437.1"/>
    <property type="molecule type" value="Genomic_DNA"/>
</dbReference>
<organism evidence="1 2">
    <name type="scientific">Faecalibacterium prausnitzii</name>
    <dbReference type="NCBI Taxonomy" id="853"/>
    <lineage>
        <taxon>Bacteria</taxon>
        <taxon>Bacillati</taxon>
        <taxon>Bacillota</taxon>
        <taxon>Clostridia</taxon>
        <taxon>Eubacteriales</taxon>
        <taxon>Oscillospiraceae</taxon>
        <taxon>Faecalibacterium</taxon>
    </lineage>
</organism>
<evidence type="ECO:0000313" key="2">
    <source>
        <dbReference type="Proteomes" id="UP000250550"/>
    </source>
</evidence>
<dbReference type="Proteomes" id="UP000250550">
    <property type="component" value="Unassembled WGS sequence"/>
</dbReference>
<dbReference type="Gene3D" id="1.20.1440.60">
    <property type="entry name" value="23S rRNA-intervening sequence"/>
    <property type="match status" value="1"/>
</dbReference>
<proteinExistence type="predicted"/>
<dbReference type="RefSeq" id="WP_112121039.1">
    <property type="nucleotide sequence ID" value="NZ_PRLF01000003.1"/>
</dbReference>
<sequence>MPNYDIIPLATDLLDYTIQRVKVKEPQYTKVKAYVMENGQMVEKELFEKIKDDGKPHFPKSQTFHMCADMQRMASAILQKCNSADGRYFETEYEERLKDLDEVIVLCDTLNQYINLSYKRKYISGDQCHYWAELVRPVRQKAFNWKRNDSNRAAALREAKANQELAKMGQMAQQIAEALARNP</sequence>
<gene>
    <name evidence="1" type="ORF">C4N21_03785</name>
</gene>
<accession>A0A329UR04</accession>
<dbReference type="InterPro" id="IPR036583">
    <property type="entry name" value="23S_rRNA_IVS_sf"/>
</dbReference>
<comment type="caution">
    <text evidence="1">The sequence shown here is derived from an EMBL/GenBank/DDBJ whole genome shotgun (WGS) entry which is preliminary data.</text>
</comment>
<evidence type="ECO:0000313" key="1">
    <source>
        <dbReference type="EMBL" id="RAW66437.1"/>
    </source>
</evidence>
<protein>
    <submittedName>
        <fullName evidence="1">Uncharacterized protein</fullName>
    </submittedName>
</protein>
<reference evidence="1 2" key="1">
    <citation type="submission" date="2018-02" db="EMBL/GenBank/DDBJ databases">
        <title>Complete genome sequencing of Faecalibacterium prausnitzii strains isolated from the human gut.</title>
        <authorList>
            <person name="Fitzgerald B.C."/>
            <person name="Shkoporov A.N."/>
            <person name="Ross P.R."/>
            <person name="Hill C."/>
        </authorList>
    </citation>
    <scope>NUCLEOTIDE SEQUENCE [LARGE SCALE GENOMIC DNA]</scope>
    <source>
        <strain evidence="1 2">APC924/119</strain>
    </source>
</reference>
<name>A0A329UR04_9FIRM</name>
<dbReference type="AlphaFoldDB" id="A0A329UR04"/>